<sequence length="192" mass="20688">MKVFLTSALLAVMMGYGGIAEANQTFVFIRHGEKPDNDSGQLTCKGLNRALSIPQVLLGRYGTPDAIFASAPKTKKIGSSLRPLTTITPTAIRISQPVDLRFRADDTTELAKTLLTGKPHPLVFLSWEHKNLVVAAKKIINMAGGDDSVVLPWAGSDFDGIYVIKLDDAGKFIAFSRETEGLNGVPDTCPNT</sequence>
<name>C6CDC2_MUSP7</name>
<dbReference type="AlphaFoldDB" id="C6CDC2"/>
<dbReference type="EMBL" id="CP001654">
    <property type="protein sequence ID" value="ACS86993.1"/>
    <property type="molecule type" value="Genomic_DNA"/>
</dbReference>
<keyword evidence="1" id="KW-0732">Signal</keyword>
<evidence type="ECO:0000313" key="2">
    <source>
        <dbReference type="EMBL" id="ACS86993.1"/>
    </source>
</evidence>
<keyword evidence="3" id="KW-1185">Reference proteome</keyword>
<feature type="signal peptide" evidence="1">
    <location>
        <begin position="1"/>
        <end position="22"/>
    </location>
</feature>
<protein>
    <recommendedName>
        <fullName evidence="4">Histidine phosphatase family protein</fullName>
    </recommendedName>
</protein>
<dbReference type="eggNOG" id="COG0406">
    <property type="taxonomic scope" value="Bacteria"/>
</dbReference>
<evidence type="ECO:0000313" key="3">
    <source>
        <dbReference type="Proteomes" id="UP000002734"/>
    </source>
</evidence>
<dbReference type="Proteomes" id="UP000002734">
    <property type="component" value="Chromosome"/>
</dbReference>
<feature type="chain" id="PRO_5002963286" description="Histidine phosphatase family protein" evidence="1">
    <location>
        <begin position="23"/>
        <end position="192"/>
    </location>
</feature>
<evidence type="ECO:0000256" key="1">
    <source>
        <dbReference type="SAM" id="SignalP"/>
    </source>
</evidence>
<reference evidence="2" key="1">
    <citation type="submission" date="2009-06" db="EMBL/GenBank/DDBJ databases">
        <title>Complete sequence of Dickeya dadantii Ech703.</title>
        <authorList>
            <consortium name="US DOE Joint Genome Institute"/>
            <person name="Lucas S."/>
            <person name="Copeland A."/>
            <person name="Lapidus A."/>
            <person name="Glavina del Rio T."/>
            <person name="Dalin E."/>
            <person name="Tice H."/>
            <person name="Bruce D."/>
            <person name="Goodwin L."/>
            <person name="Pitluck S."/>
            <person name="Chertkov O."/>
            <person name="Brettin T."/>
            <person name="Detter J.C."/>
            <person name="Han C."/>
            <person name="Larimer F."/>
            <person name="Land M."/>
            <person name="Hauser L."/>
            <person name="Kyrpides N."/>
            <person name="Mikhailova N."/>
            <person name="Balakrishnan V."/>
            <person name="Glasner J."/>
            <person name="Perna N.T."/>
        </authorList>
    </citation>
    <scope>NUCLEOTIDE SEQUENCE [LARGE SCALE GENOMIC DNA]</scope>
    <source>
        <strain evidence="2">Ech703</strain>
    </source>
</reference>
<dbReference type="RefSeq" id="WP_015854893.1">
    <property type="nucleotide sequence ID" value="NC_012880.1"/>
</dbReference>
<proteinExistence type="predicted"/>
<evidence type="ECO:0008006" key="4">
    <source>
        <dbReference type="Google" id="ProtNLM"/>
    </source>
</evidence>
<dbReference type="STRING" id="579405.Dd703_3230"/>
<accession>C6CDC2</accession>
<organism evidence="2 3">
    <name type="scientific">Musicola paradisiaca (strain Ech703)</name>
    <name type="common">Dickeya paradisiaca</name>
    <name type="synonym">Dickeya dadantii</name>
    <dbReference type="NCBI Taxonomy" id="579405"/>
    <lineage>
        <taxon>Bacteria</taxon>
        <taxon>Pseudomonadati</taxon>
        <taxon>Pseudomonadota</taxon>
        <taxon>Gammaproteobacteria</taxon>
        <taxon>Enterobacterales</taxon>
        <taxon>Pectobacteriaceae</taxon>
        <taxon>Musicola</taxon>
    </lineage>
</organism>
<dbReference type="KEGG" id="dda:Dd703_3230"/>
<dbReference type="HOGENOM" id="CLU_085795_1_0_6"/>
<gene>
    <name evidence="2" type="ordered locus">Dd703_3230</name>
</gene>